<dbReference type="Gene3D" id="3.30.450.90">
    <property type="match status" value="1"/>
</dbReference>
<dbReference type="CDD" id="cd01129">
    <property type="entry name" value="PulE-GspE-like"/>
    <property type="match status" value="1"/>
</dbReference>
<name>A0A2M7H2E7_9BACT</name>
<dbReference type="Proteomes" id="UP000230292">
    <property type="component" value="Unassembled WGS sequence"/>
</dbReference>
<dbReference type="InterPro" id="IPR037257">
    <property type="entry name" value="T2SS_E_N_sf"/>
</dbReference>
<dbReference type="InterPro" id="IPR027417">
    <property type="entry name" value="P-loop_NTPase"/>
</dbReference>
<dbReference type="GO" id="GO:0005524">
    <property type="term" value="F:ATP binding"/>
    <property type="evidence" value="ECO:0007669"/>
    <property type="project" value="UniProtKB-KW"/>
</dbReference>
<dbReference type="Gene3D" id="3.30.300.160">
    <property type="entry name" value="Type II secretion system, protein E, N-terminal domain"/>
    <property type="match status" value="1"/>
</dbReference>
<dbReference type="Pfam" id="PF00437">
    <property type="entry name" value="T2SSE"/>
    <property type="match status" value="1"/>
</dbReference>
<gene>
    <name evidence="5" type="ORF">COW24_05850</name>
</gene>
<dbReference type="GO" id="GO:0016887">
    <property type="term" value="F:ATP hydrolysis activity"/>
    <property type="evidence" value="ECO:0007669"/>
    <property type="project" value="TreeGrafter"/>
</dbReference>
<proteinExistence type="inferred from homology"/>
<protein>
    <recommendedName>
        <fullName evidence="4">Bacterial type II secretion system protein E domain-containing protein</fullName>
    </recommendedName>
</protein>
<dbReference type="FunFam" id="3.40.50.300:FF:000398">
    <property type="entry name" value="Type IV pilus assembly ATPase PilB"/>
    <property type="match status" value="1"/>
</dbReference>
<dbReference type="InterPro" id="IPR001482">
    <property type="entry name" value="T2SS/T4SS_dom"/>
</dbReference>
<comment type="similarity">
    <text evidence="1">Belongs to the GSP E family.</text>
</comment>
<reference evidence="5 6" key="1">
    <citation type="submission" date="2017-09" db="EMBL/GenBank/DDBJ databases">
        <title>Depth-based differentiation of microbial function through sediment-hosted aquifers and enrichment of novel symbionts in the deep terrestrial subsurface.</title>
        <authorList>
            <person name="Probst A.J."/>
            <person name="Ladd B."/>
            <person name="Jarett J.K."/>
            <person name="Geller-Mcgrath D.E."/>
            <person name="Sieber C.M."/>
            <person name="Emerson J.B."/>
            <person name="Anantharaman K."/>
            <person name="Thomas B.C."/>
            <person name="Malmstrom R."/>
            <person name="Stieglmeier M."/>
            <person name="Klingl A."/>
            <person name="Woyke T."/>
            <person name="Ryan C.M."/>
            <person name="Banfield J.F."/>
        </authorList>
    </citation>
    <scope>NUCLEOTIDE SEQUENCE [LARGE SCALE GENOMIC DNA]</scope>
    <source>
        <strain evidence="5">CG15_BIG_FIL_POST_REV_8_21_14_020_45_12</strain>
    </source>
</reference>
<evidence type="ECO:0000256" key="3">
    <source>
        <dbReference type="ARBA" id="ARBA00022840"/>
    </source>
</evidence>
<keyword evidence="3" id="KW-0067">ATP-binding</keyword>
<dbReference type="InterPro" id="IPR003593">
    <property type="entry name" value="AAA+_ATPase"/>
</dbReference>
<dbReference type="PROSITE" id="PS00662">
    <property type="entry name" value="T2SP_E"/>
    <property type="match status" value="1"/>
</dbReference>
<dbReference type="Gene3D" id="3.40.50.300">
    <property type="entry name" value="P-loop containing nucleotide triphosphate hydrolases"/>
    <property type="match status" value="1"/>
</dbReference>
<feature type="domain" description="Bacterial type II secretion system protein E" evidence="4">
    <location>
        <begin position="427"/>
        <end position="441"/>
    </location>
</feature>
<dbReference type="PANTHER" id="PTHR30258:SF2">
    <property type="entry name" value="COMG OPERON PROTEIN 1"/>
    <property type="match status" value="1"/>
</dbReference>
<comment type="caution">
    <text evidence="5">The sequence shown here is derived from an EMBL/GenBank/DDBJ whole genome shotgun (WGS) entry which is preliminary data.</text>
</comment>
<evidence type="ECO:0000256" key="1">
    <source>
        <dbReference type="ARBA" id="ARBA00006611"/>
    </source>
</evidence>
<evidence type="ECO:0000259" key="4">
    <source>
        <dbReference type="PROSITE" id="PS00662"/>
    </source>
</evidence>
<dbReference type="Pfam" id="PF05157">
    <property type="entry name" value="MshEN"/>
    <property type="match status" value="1"/>
</dbReference>
<dbReference type="SMART" id="SM00382">
    <property type="entry name" value="AAA"/>
    <property type="match status" value="1"/>
</dbReference>
<dbReference type="GO" id="GO:0005886">
    <property type="term" value="C:plasma membrane"/>
    <property type="evidence" value="ECO:0007669"/>
    <property type="project" value="TreeGrafter"/>
</dbReference>
<accession>A0A2M7H2E7</accession>
<evidence type="ECO:0000256" key="2">
    <source>
        <dbReference type="ARBA" id="ARBA00022741"/>
    </source>
</evidence>
<evidence type="ECO:0000313" key="5">
    <source>
        <dbReference type="EMBL" id="PIW36359.1"/>
    </source>
</evidence>
<dbReference type="SUPFAM" id="SSF52540">
    <property type="entry name" value="P-loop containing nucleoside triphosphate hydrolases"/>
    <property type="match status" value="1"/>
</dbReference>
<dbReference type="AlphaFoldDB" id="A0A2M7H2E7"/>
<dbReference type="SUPFAM" id="SSF160246">
    <property type="entry name" value="EspE N-terminal domain-like"/>
    <property type="match status" value="1"/>
</dbReference>
<dbReference type="EMBL" id="PFGC01000060">
    <property type="protein sequence ID" value="PIW36359.1"/>
    <property type="molecule type" value="Genomic_DNA"/>
</dbReference>
<organism evidence="5 6">
    <name type="scientific">Candidatus Kerfeldbacteria bacterium CG15_BIG_FIL_POST_REV_8_21_14_020_45_12</name>
    <dbReference type="NCBI Taxonomy" id="2014247"/>
    <lineage>
        <taxon>Bacteria</taxon>
        <taxon>Candidatus Kerfeldiibacteriota</taxon>
    </lineage>
</organism>
<evidence type="ECO:0000313" key="6">
    <source>
        <dbReference type="Proteomes" id="UP000230292"/>
    </source>
</evidence>
<sequence>MTLRRLLPPEFLKIFQSYHNSYITELVGRLIKKPQLYYCNKKWYNPPMQTHIQRLRDTLLTEGLITEQEDIMNLRAEALKKHVDIEEYISELRAVPAKVVYTAAAKSYGVTFADLQGITIDRALLSLLPESIVQTHAIVVFGIDKTAGLLSVATRDPQDIQTLDFIQKKTGYQLHVFYTDSASIKHIVKQYHANIEEEIANLSEAPLAPNSSRGITELSRIAHEVPIVKIVDTLLNYAVYQGASDIHIEPGEKEVQVRYRVDGLLFDVMSLPKAFTEAMVARIKVLSNLKIDEHRKPQDGRFKIDLDGKKIAFRVSILPVYDGEKVVMRLLDESAKVLTFEQLGMSTDNSQTLLTNTSKPNGIILVTGPTGSGKTTTLYSILHTLNKPEVNISTIEDPIEYRIQRVNQSQIAPKVDFTFATGLRSLLRQDPDIIMVGEIRDEETAQISAHAAMTGHLVLSTLHTNDAVGAVSRLVEMGVPNYLVASTTNLIIGQRLVRKLCQNCRASYNLDASTLADIGKQFDVDDVISRLQAMGELEANASLDEILFFHGKGCAECNNRGYRGRVGIYEMLVIDDIIGNAILEKKPAERILELARASGMITMAEDGFVKAKRGDTTIEEILRVTKE</sequence>
<dbReference type="InterPro" id="IPR007831">
    <property type="entry name" value="T2SS_GspE_N"/>
</dbReference>
<keyword evidence="2" id="KW-0547">Nucleotide-binding</keyword>
<dbReference type="PANTHER" id="PTHR30258">
    <property type="entry name" value="TYPE II SECRETION SYSTEM PROTEIN GSPE-RELATED"/>
    <property type="match status" value="1"/>
</dbReference>